<dbReference type="Gene3D" id="2.40.50.100">
    <property type="match status" value="1"/>
</dbReference>
<keyword evidence="3" id="KW-1133">Transmembrane helix</keyword>
<evidence type="ECO:0000256" key="1">
    <source>
        <dbReference type="SAM" id="Coils"/>
    </source>
</evidence>
<dbReference type="PANTHER" id="PTHR30386">
    <property type="entry name" value="MEMBRANE FUSION SUBUNIT OF EMRAB-TOLC MULTIDRUG EFFLUX PUMP"/>
    <property type="match status" value="1"/>
</dbReference>
<evidence type="ECO:0000256" key="2">
    <source>
        <dbReference type="SAM" id="MobiDB-lite"/>
    </source>
</evidence>
<feature type="region of interest" description="Disordered" evidence="2">
    <location>
        <begin position="1"/>
        <end position="20"/>
    </location>
</feature>
<dbReference type="RefSeq" id="WP_146992912.1">
    <property type="nucleotide sequence ID" value="NZ_VITY01000023.1"/>
</dbReference>
<dbReference type="OrthoDB" id="8439633at2"/>
<reference evidence="4 5" key="1">
    <citation type="submission" date="2019-06" db="EMBL/GenBank/DDBJ databases">
        <title>Genomic Encyclopedia of Type Strains, Phase IV (KMG-V): Genome sequencing to study the core and pangenomes of soil and plant-associated prokaryotes.</title>
        <authorList>
            <person name="Whitman W."/>
        </authorList>
    </citation>
    <scope>NUCLEOTIDE SEQUENCE [LARGE SCALE GENOMIC DNA]</scope>
    <source>
        <strain evidence="4 5">BR 10355</strain>
    </source>
</reference>
<sequence>MSTSEALRQPENRSASSEPQRAFRATALDRATSPEQLDQLVVVTKPADWIITVVFLVAVVAAVVWGIFGRVPTRVSGEGILISNGGKVVDAVSAAAGRLQSVAVAIGDHVNVGQPIAQIVQTDIEQKHKAAVEVLQERQREYSDLKSKVAAELAAKSQNFEKLEAALEQVIKATAQRIDYLSVDVKNLEGLLAKGYTTRRTLEDRRQELADAQQRRLDAQNEILKLKAQKTDLETQRERDVQQSEFTLNEAGRQVNAAAEQLSQNTQVLSPMDGRVLEVKISPGSVLTVGMPVVQIESEGSGLQAIVYVPAEHGKQIKSGMLVHLEPSTVKREEFGMMLGTVLSVSDFPMTPQGISAALHNESLVSRFSHNGAPYAAEVALQGDDSTATGYRWAVGKGPTTHLTSGTLARAEITTRLQRPLDLVIPFIRHLTGIDG</sequence>
<dbReference type="PANTHER" id="PTHR30386:SF27">
    <property type="entry name" value="MEMBRANE FUSION PROTEIN (MFP) FAMILY PROTEIN"/>
    <property type="match status" value="1"/>
</dbReference>
<keyword evidence="1" id="KW-0175">Coiled coil</keyword>
<name>A0A560L1Z6_9BRAD</name>
<feature type="coiled-coil region" evidence="1">
    <location>
        <begin position="202"/>
        <end position="236"/>
    </location>
</feature>
<keyword evidence="3" id="KW-0812">Transmembrane</keyword>
<dbReference type="AlphaFoldDB" id="A0A560L1Z6"/>
<dbReference type="InterPro" id="IPR022275">
    <property type="entry name" value="NHPM_bacteriocin_SS_HylD"/>
</dbReference>
<evidence type="ECO:0000313" key="5">
    <source>
        <dbReference type="Proteomes" id="UP000321304"/>
    </source>
</evidence>
<evidence type="ECO:0000313" key="4">
    <source>
        <dbReference type="EMBL" id="TWB87140.1"/>
    </source>
</evidence>
<organism evidence="4 5">
    <name type="scientific">Bradyrhizobium macuxiense</name>
    <dbReference type="NCBI Taxonomy" id="1755647"/>
    <lineage>
        <taxon>Bacteria</taxon>
        <taxon>Pseudomonadati</taxon>
        <taxon>Pseudomonadota</taxon>
        <taxon>Alphaproteobacteria</taxon>
        <taxon>Hyphomicrobiales</taxon>
        <taxon>Nitrobacteraceae</taxon>
        <taxon>Bradyrhizobium</taxon>
    </lineage>
</organism>
<evidence type="ECO:0000256" key="3">
    <source>
        <dbReference type="SAM" id="Phobius"/>
    </source>
</evidence>
<accession>A0A560L1Z6</accession>
<keyword evidence="3" id="KW-0472">Membrane</keyword>
<protein>
    <submittedName>
        <fullName evidence="4">HlyD family secretion protein</fullName>
    </submittedName>
</protein>
<dbReference type="Proteomes" id="UP000321304">
    <property type="component" value="Unassembled WGS sequence"/>
</dbReference>
<comment type="caution">
    <text evidence="4">The sequence shown here is derived from an EMBL/GenBank/DDBJ whole genome shotgun (WGS) entry which is preliminary data.</text>
</comment>
<dbReference type="InterPro" id="IPR050739">
    <property type="entry name" value="MFP"/>
</dbReference>
<feature type="transmembrane region" description="Helical" evidence="3">
    <location>
        <begin position="49"/>
        <end position="68"/>
    </location>
</feature>
<keyword evidence="5" id="KW-1185">Reference proteome</keyword>
<proteinExistence type="predicted"/>
<dbReference type="NCBIfam" id="TIGR03794">
    <property type="entry name" value="NHLM_micro_HlyD"/>
    <property type="match status" value="1"/>
</dbReference>
<gene>
    <name evidence="4" type="ORF">FBZ93_12371</name>
</gene>
<feature type="compositionally biased region" description="Polar residues" evidence="2">
    <location>
        <begin position="1"/>
        <end position="19"/>
    </location>
</feature>
<dbReference type="EMBL" id="VITY01000023">
    <property type="protein sequence ID" value="TWB87140.1"/>
    <property type="molecule type" value="Genomic_DNA"/>
</dbReference>